<dbReference type="InterPro" id="IPR017451">
    <property type="entry name" value="F-box-assoc_interact_dom"/>
</dbReference>
<evidence type="ECO:0000259" key="1">
    <source>
        <dbReference type="Pfam" id="PF07734"/>
    </source>
</evidence>
<organism evidence="2 3">
    <name type="scientific">Phtheirospermum japonicum</name>
    <dbReference type="NCBI Taxonomy" id="374723"/>
    <lineage>
        <taxon>Eukaryota</taxon>
        <taxon>Viridiplantae</taxon>
        <taxon>Streptophyta</taxon>
        <taxon>Embryophyta</taxon>
        <taxon>Tracheophyta</taxon>
        <taxon>Spermatophyta</taxon>
        <taxon>Magnoliopsida</taxon>
        <taxon>eudicotyledons</taxon>
        <taxon>Gunneridae</taxon>
        <taxon>Pentapetalae</taxon>
        <taxon>asterids</taxon>
        <taxon>lamiids</taxon>
        <taxon>Lamiales</taxon>
        <taxon>Orobanchaceae</taxon>
        <taxon>Orobanchaceae incertae sedis</taxon>
        <taxon>Phtheirospermum</taxon>
    </lineage>
</organism>
<dbReference type="Proteomes" id="UP000653305">
    <property type="component" value="Unassembled WGS sequence"/>
</dbReference>
<feature type="domain" description="F-box associated beta-propeller type 1" evidence="1">
    <location>
        <begin position="5"/>
        <end position="156"/>
    </location>
</feature>
<dbReference type="AlphaFoldDB" id="A0A830CAY7"/>
<sequence>MRINGFELYSVNSGSWRTIEVGFQFGAFQTKSDLIVNGNPYWVAMMDENEVLVCFDVTKLAFEIVSLLTLDHDEDAEVELVDWNGCLGALVFSRESERVEYVDVWVFDDVEQIWRKVRTFGPIEMNVYRFLLCLKNGKILGERPDSKLFVFDTETGCVNELFYGARQSEAFEIYGYTESLAYIKGMDKVNVVRGRKRWHS</sequence>
<protein>
    <recommendedName>
        <fullName evidence="1">F-box associated beta-propeller type 1 domain-containing protein</fullName>
    </recommendedName>
</protein>
<dbReference type="EMBL" id="BMAC01000388">
    <property type="protein sequence ID" value="GFP95432.1"/>
    <property type="molecule type" value="Genomic_DNA"/>
</dbReference>
<dbReference type="NCBIfam" id="TIGR01640">
    <property type="entry name" value="F_box_assoc_1"/>
    <property type="match status" value="1"/>
</dbReference>
<gene>
    <name evidence="2" type="ORF">PHJA_001687500</name>
</gene>
<comment type="caution">
    <text evidence="2">The sequence shown here is derived from an EMBL/GenBank/DDBJ whole genome shotgun (WGS) entry which is preliminary data.</text>
</comment>
<dbReference type="InterPro" id="IPR011043">
    <property type="entry name" value="Gal_Oxase/kelch_b-propeller"/>
</dbReference>
<evidence type="ECO:0000313" key="2">
    <source>
        <dbReference type="EMBL" id="GFP95432.1"/>
    </source>
</evidence>
<dbReference type="Pfam" id="PF07734">
    <property type="entry name" value="FBA_1"/>
    <property type="match status" value="1"/>
</dbReference>
<keyword evidence="3" id="KW-1185">Reference proteome</keyword>
<dbReference type="InterPro" id="IPR006527">
    <property type="entry name" value="F-box-assoc_dom_typ1"/>
</dbReference>
<name>A0A830CAY7_9LAMI</name>
<proteinExistence type="predicted"/>
<evidence type="ECO:0000313" key="3">
    <source>
        <dbReference type="Proteomes" id="UP000653305"/>
    </source>
</evidence>
<dbReference type="OrthoDB" id="910659at2759"/>
<reference evidence="2" key="1">
    <citation type="submission" date="2020-07" db="EMBL/GenBank/DDBJ databases">
        <title>Ethylene signaling mediates host invasion by parasitic plants.</title>
        <authorList>
            <person name="Yoshida S."/>
        </authorList>
    </citation>
    <scope>NUCLEOTIDE SEQUENCE</scope>
    <source>
        <strain evidence="2">Okayama</strain>
    </source>
</reference>
<dbReference type="SUPFAM" id="SSF50965">
    <property type="entry name" value="Galactose oxidase, central domain"/>
    <property type="match status" value="1"/>
</dbReference>
<accession>A0A830CAY7</accession>